<dbReference type="PANTHER" id="PTHR45827:SF1">
    <property type="entry name" value="SORTING NEXIN"/>
    <property type="match status" value="1"/>
</dbReference>
<dbReference type="Gene3D" id="1.20.1270.60">
    <property type="entry name" value="Arfaptin homology (AH) domain/BAR domain"/>
    <property type="match status" value="1"/>
</dbReference>
<feature type="region of interest" description="Disordered" evidence="1">
    <location>
        <begin position="1440"/>
        <end position="1472"/>
    </location>
</feature>
<reference evidence="3 4" key="1">
    <citation type="journal article" date="2018" name="Mol. Biol. Evol.">
        <title>Broad Genomic Sampling Reveals a Smut Pathogenic Ancestry of the Fungal Clade Ustilaginomycotina.</title>
        <authorList>
            <person name="Kijpornyongpan T."/>
            <person name="Mondo S.J."/>
            <person name="Barry K."/>
            <person name="Sandor L."/>
            <person name="Lee J."/>
            <person name="Lipzen A."/>
            <person name="Pangilinan J."/>
            <person name="LaButti K."/>
            <person name="Hainaut M."/>
            <person name="Henrissat B."/>
            <person name="Grigoriev I.V."/>
            <person name="Spatafora J.W."/>
            <person name="Aime M.C."/>
        </authorList>
    </citation>
    <scope>NUCLEOTIDE SEQUENCE [LARGE SCALE GENOMIC DNA]</scope>
    <source>
        <strain evidence="3 4">MCA 3645</strain>
    </source>
</reference>
<feature type="region of interest" description="Disordered" evidence="1">
    <location>
        <begin position="182"/>
        <end position="201"/>
    </location>
</feature>
<feature type="compositionally biased region" description="Low complexity" evidence="1">
    <location>
        <begin position="1345"/>
        <end position="1354"/>
    </location>
</feature>
<dbReference type="GO" id="GO:0097320">
    <property type="term" value="P:plasma membrane tubulation"/>
    <property type="evidence" value="ECO:0007669"/>
    <property type="project" value="TreeGrafter"/>
</dbReference>
<dbReference type="Pfam" id="PF00787">
    <property type="entry name" value="PX"/>
    <property type="match status" value="1"/>
</dbReference>
<evidence type="ECO:0000256" key="1">
    <source>
        <dbReference type="SAM" id="MobiDB-lite"/>
    </source>
</evidence>
<sequence>DPSPTGSIRSIASSQSGTLSRPPPPPKPSHLSSAFTGTCNSIALRNYIHAQKTGGSFTSDSPSGTISKAHFGYGYPNPADGYVDAFDSSSNSSSSDDEHESSDARGRRQDVTVGTARPATRSRTYTAPSVSRIFSPAADQDAGDGTTRLIRNEPIAIDGSGPSRVGNLRNLFEASAPVKPATSSVQPLSRQVTGNNGGVKVKPRVSNQVRMLQAQITGEQLSGEWNVDRFQRRTPAQASQLTGNSIASNTSANDDDDGDDIYRTATEEMLGDALKMDAVVIPPSTLNEAADAAAVGPTADRGTVSASSSKGALCSPKLDESPPTEHERDDSTATIRPSAQVNGTIAVTNTARKVSPHTIGSSHKQSRLSSIFTASPHSSHAGSPASASPSRERSPAQSISTSPSPDHDAEDRNERSREPSMLVPDESFETSRHLRANDGSCFDLDWGSQVSPSKASLRQRAQAQYRRLSVKSEMGGEDDEATIDANAGRRRASAQRSGSGPMQAAGMDPSASVAEAVSTSDDRASIAEQSRQLAVQATPEAERPLSGRLPQPGIGRSARALYDFEGEAAFNELSIRAGESFDILNEQLAGGWSLGVVWDADGVPRRGLIPQGWYCYIQDFTMSPPPSQGIEPPPTPALLDEEEEEGAAAGQAVNAQTIEIPSIRLSSTRSGENEAFKVPSAPATQHSVSMSRSVSASSQPSHASRLSSNSTVAAVAPGSPIRLTTEPHPSTDTAATSRQERIAVSDRISNRPTESKIISMPRADIMQKFQNLSASRSLDRTEIIAEEISEQAPAEEIPAFEAGGTVAEDAEPDAPVQDTAQIEDVAADAVQEQESPSKPQAASPEPSNWKGSIFGQRTFNRFASFVTSGAEDYVLSNHDLGEDERSRKFARKVSGSKSSHPPPAISEIDEDSHGRAELMDSADTSMSGAVGGAAAEPDQHFVIAGPAGPKWRSKTPTFLVQVHHPEKRTKMNGMQEYTMYHVTCTFPVNAENDTRSSVFAGEGDQSVVDLGSGETLIPYDPLGGPYPPGAQLTVLRRFTQFEWLHQVLSKHYSALLIPPLPEKQYSGRFASDFIETRRADLEMWISRIVRHPVLRYSEPVQFFLSCEDEVEWRSRAARLLRGDSKRAKGGVFASTWHPDFNFDATDAAIEAESIDAYLRAMEKTINGVGGHNAGKQGIMSAYRGHREGNVHTSSTYRDLSYTMLRMLTGAGAAEDPAASASVGMQDPWAHEVHGPPMGNVGRRDESGATNEHGAWCWREGCHDCVNLTSALQNTAESLQDVADLYEQHAQETLLRQHERIKELSRPHAAVQSLLDTHRTTLSKYCEATGEPDPLLHRDGSGGSNSGSRANANGGVDRPRLPPKEAEKVASRCETVLNVTLSEMDRLHDERVEDWHALGRSFLDSEIDLYESILETLRAARAHYEPQYYDRGEGTHILASRYQPDLTRPRRPPRSLAMPSAAQTPSGGLGAGMGMLLSQATGG</sequence>
<feature type="compositionally biased region" description="Polar residues" evidence="1">
    <location>
        <begin position="235"/>
        <end position="252"/>
    </location>
</feature>
<dbReference type="Pfam" id="PF10456">
    <property type="entry name" value="BAR_3_WASP_bdg"/>
    <property type="match status" value="1"/>
</dbReference>
<dbReference type="PANTHER" id="PTHR45827">
    <property type="entry name" value="SORTING NEXIN"/>
    <property type="match status" value="1"/>
</dbReference>
<feature type="compositionally biased region" description="Low complexity" evidence="1">
    <location>
        <begin position="685"/>
        <end position="708"/>
    </location>
</feature>
<organism evidence="3 4">
    <name type="scientific">Testicularia cyperi</name>
    <dbReference type="NCBI Taxonomy" id="1882483"/>
    <lineage>
        <taxon>Eukaryota</taxon>
        <taxon>Fungi</taxon>
        <taxon>Dikarya</taxon>
        <taxon>Basidiomycota</taxon>
        <taxon>Ustilaginomycotina</taxon>
        <taxon>Ustilaginomycetes</taxon>
        <taxon>Ustilaginales</taxon>
        <taxon>Anthracoideaceae</taxon>
        <taxon>Testicularia</taxon>
    </lineage>
</organism>
<dbReference type="GO" id="GO:0005886">
    <property type="term" value="C:plasma membrane"/>
    <property type="evidence" value="ECO:0007669"/>
    <property type="project" value="TreeGrafter"/>
</dbReference>
<feature type="region of interest" description="Disordered" evidence="1">
    <location>
        <begin position="52"/>
        <end position="130"/>
    </location>
</feature>
<feature type="compositionally biased region" description="Low complexity" evidence="1">
    <location>
        <begin position="374"/>
        <end position="389"/>
    </location>
</feature>
<evidence type="ECO:0000313" key="4">
    <source>
        <dbReference type="Proteomes" id="UP000246740"/>
    </source>
</evidence>
<dbReference type="EMBL" id="KZ819189">
    <property type="protein sequence ID" value="PWZ02323.1"/>
    <property type="molecule type" value="Genomic_DNA"/>
</dbReference>
<dbReference type="InParanoid" id="A0A317XWW4"/>
<name>A0A317XWW4_9BASI</name>
<feature type="domain" description="PX" evidence="2">
    <location>
        <begin position="958"/>
        <end position="1110"/>
    </location>
</feature>
<feature type="compositionally biased region" description="Basic and acidic residues" evidence="1">
    <location>
        <begin position="405"/>
        <end position="418"/>
    </location>
</feature>
<feature type="compositionally biased region" description="Polar residues" evidence="1">
    <location>
        <begin position="182"/>
        <end position="194"/>
    </location>
</feature>
<feature type="compositionally biased region" description="Polar residues" evidence="1">
    <location>
        <begin position="53"/>
        <end position="66"/>
    </location>
</feature>
<dbReference type="InterPro" id="IPR036871">
    <property type="entry name" value="PX_dom_sf"/>
</dbReference>
<dbReference type="GO" id="GO:0035091">
    <property type="term" value="F:phosphatidylinositol binding"/>
    <property type="evidence" value="ECO:0007669"/>
    <property type="project" value="InterPro"/>
</dbReference>
<feature type="compositionally biased region" description="Basic and acidic residues" evidence="1">
    <location>
        <begin position="101"/>
        <end position="110"/>
    </location>
</feature>
<dbReference type="InterPro" id="IPR001683">
    <property type="entry name" value="PX_dom"/>
</dbReference>
<dbReference type="InterPro" id="IPR019497">
    <property type="entry name" value="Sorting_nexin_WASP-bd-dom"/>
</dbReference>
<dbReference type="GO" id="GO:0006897">
    <property type="term" value="P:endocytosis"/>
    <property type="evidence" value="ECO:0007669"/>
    <property type="project" value="TreeGrafter"/>
</dbReference>
<feature type="compositionally biased region" description="Polar residues" evidence="1">
    <location>
        <begin position="653"/>
        <end position="670"/>
    </location>
</feature>
<feature type="non-terminal residue" evidence="3">
    <location>
        <position position="1482"/>
    </location>
</feature>
<feature type="region of interest" description="Disordered" evidence="1">
    <location>
        <begin position="1327"/>
        <end position="1367"/>
    </location>
</feature>
<dbReference type="GO" id="GO:0016197">
    <property type="term" value="P:endosomal transport"/>
    <property type="evidence" value="ECO:0007669"/>
    <property type="project" value="TreeGrafter"/>
</dbReference>
<dbReference type="SUPFAM" id="SSF50044">
    <property type="entry name" value="SH3-domain"/>
    <property type="match status" value="1"/>
</dbReference>
<feature type="compositionally biased region" description="Basic and acidic residues" evidence="1">
    <location>
        <begin position="1356"/>
        <end position="1367"/>
    </location>
</feature>
<dbReference type="GO" id="GO:0031410">
    <property type="term" value="C:cytoplasmic vesicle"/>
    <property type="evidence" value="ECO:0007669"/>
    <property type="project" value="TreeGrafter"/>
</dbReference>
<feature type="region of interest" description="Disordered" evidence="1">
    <location>
        <begin position="882"/>
        <end position="911"/>
    </location>
</feature>
<dbReference type="InterPro" id="IPR036028">
    <property type="entry name" value="SH3-like_dom_sf"/>
</dbReference>
<feature type="compositionally biased region" description="Basic and acidic residues" evidence="1">
    <location>
        <begin position="317"/>
        <end position="331"/>
    </location>
</feature>
<dbReference type="Gene3D" id="2.30.30.40">
    <property type="entry name" value="SH3 Domains"/>
    <property type="match status" value="1"/>
</dbReference>
<feature type="compositionally biased region" description="Polar residues" evidence="1">
    <location>
        <begin position="832"/>
        <end position="852"/>
    </location>
</feature>
<feature type="region of interest" description="Disordered" evidence="1">
    <location>
        <begin position="1"/>
        <end position="35"/>
    </location>
</feature>
<feature type="compositionally biased region" description="Pro residues" evidence="1">
    <location>
        <begin position="624"/>
        <end position="636"/>
    </location>
</feature>
<accession>A0A317XWW4</accession>
<dbReference type="SUPFAM" id="SSF64268">
    <property type="entry name" value="PX domain"/>
    <property type="match status" value="1"/>
</dbReference>
<feature type="region of interest" description="Disordered" evidence="1">
    <location>
        <begin position="828"/>
        <end position="852"/>
    </location>
</feature>
<evidence type="ECO:0000313" key="3">
    <source>
        <dbReference type="EMBL" id="PWZ02323.1"/>
    </source>
</evidence>
<feature type="compositionally biased region" description="Polar residues" evidence="1">
    <location>
        <begin position="727"/>
        <end position="737"/>
    </location>
</feature>
<dbReference type="STRING" id="1882483.A0A317XWW4"/>
<feature type="non-terminal residue" evidence="3">
    <location>
        <position position="1"/>
    </location>
</feature>
<gene>
    <name evidence="3" type="ORF">BCV70DRAFT_152838</name>
</gene>
<feature type="region of interest" description="Disordered" evidence="1">
    <location>
        <begin position="299"/>
        <end position="429"/>
    </location>
</feature>
<keyword evidence="4" id="KW-1185">Reference proteome</keyword>
<dbReference type="OrthoDB" id="10254720at2759"/>
<feature type="region of interest" description="Disordered" evidence="1">
    <location>
        <begin position="235"/>
        <end position="261"/>
    </location>
</feature>
<proteinExistence type="predicted"/>
<feature type="compositionally biased region" description="Polar residues" evidence="1">
    <location>
        <begin position="332"/>
        <end position="373"/>
    </location>
</feature>
<feature type="region of interest" description="Disordered" evidence="1">
    <location>
        <begin position="624"/>
        <end position="756"/>
    </location>
</feature>
<dbReference type="PROSITE" id="PS50195">
    <property type="entry name" value="PX"/>
    <property type="match status" value="1"/>
</dbReference>
<feature type="region of interest" description="Disordered" evidence="1">
    <location>
        <begin position="487"/>
        <end position="552"/>
    </location>
</feature>
<feature type="compositionally biased region" description="Polar residues" evidence="1">
    <location>
        <begin position="1"/>
        <end position="19"/>
    </location>
</feature>
<evidence type="ECO:0000259" key="2">
    <source>
        <dbReference type="PROSITE" id="PS50195"/>
    </source>
</evidence>
<dbReference type="InterPro" id="IPR027267">
    <property type="entry name" value="AH/BAR_dom_sf"/>
</dbReference>
<dbReference type="Proteomes" id="UP000246740">
    <property type="component" value="Unassembled WGS sequence"/>
</dbReference>
<dbReference type="Gene3D" id="3.30.1520.10">
    <property type="entry name" value="Phox-like domain"/>
    <property type="match status" value="1"/>
</dbReference>
<protein>
    <recommendedName>
        <fullName evidence="2">PX domain-containing protein</fullName>
    </recommendedName>
</protein>
<dbReference type="SMART" id="SM00312">
    <property type="entry name" value="PX"/>
    <property type="match status" value="1"/>
</dbReference>